<reference evidence="3 4" key="1">
    <citation type="submission" date="2017-10" db="EMBL/GenBank/DDBJ databases">
        <title>Comparative genomics in systemic dimorphic fungi from Ajellomycetaceae.</title>
        <authorList>
            <person name="Munoz J.F."/>
            <person name="Mcewen J.G."/>
            <person name="Clay O.K."/>
            <person name="Cuomo C.A."/>
        </authorList>
    </citation>
    <scope>NUCLEOTIDE SEQUENCE [LARGE SCALE GENOMIC DNA]</scope>
    <source>
        <strain evidence="3 4">UAMH7299</strain>
    </source>
</reference>
<dbReference type="Pfam" id="PF24864">
    <property type="entry name" value="DUF7730"/>
    <property type="match status" value="1"/>
</dbReference>
<organism evidence="3 4">
    <name type="scientific">Polytolypa hystricis (strain UAMH7299)</name>
    <dbReference type="NCBI Taxonomy" id="1447883"/>
    <lineage>
        <taxon>Eukaryota</taxon>
        <taxon>Fungi</taxon>
        <taxon>Dikarya</taxon>
        <taxon>Ascomycota</taxon>
        <taxon>Pezizomycotina</taxon>
        <taxon>Eurotiomycetes</taxon>
        <taxon>Eurotiomycetidae</taxon>
        <taxon>Onygenales</taxon>
        <taxon>Onygenales incertae sedis</taxon>
        <taxon>Polytolypa</taxon>
    </lineage>
</organism>
<evidence type="ECO:0000256" key="1">
    <source>
        <dbReference type="SAM" id="MobiDB-lite"/>
    </source>
</evidence>
<dbReference type="STRING" id="1447883.A0A2B7WXD8"/>
<dbReference type="InterPro" id="IPR056632">
    <property type="entry name" value="DUF7730"/>
</dbReference>
<feature type="region of interest" description="Disordered" evidence="1">
    <location>
        <begin position="80"/>
        <end position="99"/>
    </location>
</feature>
<sequence>MIGKCGYRRVNGLSSPGERLCEATVCVITAIAWCITLPLQLPFYAWDYHRQKRYDSTDGRRRWLRKNAVSPLPLPRKRRLSISETKSGPSQRTSAQEKSPFFRLPKEVRLTIYQMAFGYPSVHIAPLSRRLGSVTCCSDHVYCRLMCFPKNDNSRYGMIGHEGYSLPGVRVLPVLKACRRMYSEAIYVLYAWRTFRFHKLDAIMATAVAIPPQYFRSIKSLVLDPWGGLDDLGTRQYHVPYITTFRERQGREATHESETSDAVPTAWEATCEVLASMKSLRRLRIRMHQGCGYSLEDEEILFGPLRRLHSPEFFEVEVDWAETETFQKGDAPFTVRRILSETRIARET</sequence>
<evidence type="ECO:0000313" key="3">
    <source>
        <dbReference type="EMBL" id="PGH01161.1"/>
    </source>
</evidence>
<evidence type="ECO:0000313" key="4">
    <source>
        <dbReference type="Proteomes" id="UP000224634"/>
    </source>
</evidence>
<keyword evidence="4" id="KW-1185">Reference proteome</keyword>
<dbReference type="Proteomes" id="UP000224634">
    <property type="component" value="Unassembled WGS sequence"/>
</dbReference>
<accession>A0A2B7WXD8</accession>
<dbReference type="AlphaFoldDB" id="A0A2B7WXD8"/>
<gene>
    <name evidence="3" type="ORF">AJ80_09056</name>
</gene>
<feature type="domain" description="DUF7730" evidence="2">
    <location>
        <begin position="95"/>
        <end position="337"/>
    </location>
</feature>
<evidence type="ECO:0000259" key="2">
    <source>
        <dbReference type="Pfam" id="PF24864"/>
    </source>
</evidence>
<dbReference type="EMBL" id="PDNA01000241">
    <property type="protein sequence ID" value="PGH01161.1"/>
    <property type="molecule type" value="Genomic_DNA"/>
</dbReference>
<name>A0A2B7WXD8_POLH7</name>
<proteinExistence type="predicted"/>
<dbReference type="OrthoDB" id="4173690at2759"/>
<feature type="compositionally biased region" description="Polar residues" evidence="1">
    <location>
        <begin position="82"/>
        <end position="97"/>
    </location>
</feature>
<protein>
    <recommendedName>
        <fullName evidence="2">DUF7730 domain-containing protein</fullName>
    </recommendedName>
</protein>
<comment type="caution">
    <text evidence="3">The sequence shown here is derived from an EMBL/GenBank/DDBJ whole genome shotgun (WGS) entry which is preliminary data.</text>
</comment>
<dbReference type="PANTHER" id="PTHR38790">
    <property type="entry name" value="2EXR DOMAIN-CONTAINING PROTEIN-RELATED"/>
    <property type="match status" value="1"/>
</dbReference>